<dbReference type="EMBL" id="JAFLWD010000015">
    <property type="protein sequence ID" value="MBO0440197.1"/>
    <property type="molecule type" value="Genomic_DNA"/>
</dbReference>
<organism evidence="2 3">
    <name type="scientific">Candidatus Enterococcus ikei</name>
    <dbReference type="NCBI Taxonomy" id="2815326"/>
    <lineage>
        <taxon>Bacteria</taxon>
        <taxon>Bacillati</taxon>
        <taxon>Bacillota</taxon>
        <taxon>Bacilli</taxon>
        <taxon>Lactobacillales</taxon>
        <taxon>Enterococcaceae</taxon>
        <taxon>Enterococcus</taxon>
    </lineage>
</organism>
<dbReference type="RefSeq" id="WP_207112262.1">
    <property type="nucleotide sequence ID" value="NZ_JAFLWD010000015.1"/>
</dbReference>
<feature type="domain" description="DUF7278" evidence="1">
    <location>
        <begin position="165"/>
        <end position="234"/>
    </location>
</feature>
<keyword evidence="3" id="KW-1185">Reference proteome</keyword>
<accession>A0ABS3GY74</accession>
<dbReference type="Gene3D" id="3.90.1580.10">
    <property type="entry name" value="paralog of FGE (formylglycine-generating enzyme)"/>
    <property type="match status" value="1"/>
</dbReference>
<dbReference type="InterPro" id="IPR055702">
    <property type="entry name" value="DUF7278"/>
</dbReference>
<evidence type="ECO:0000313" key="2">
    <source>
        <dbReference type="EMBL" id="MBO0440197.1"/>
    </source>
</evidence>
<dbReference type="SUPFAM" id="SSF56436">
    <property type="entry name" value="C-type lectin-like"/>
    <property type="match status" value="1"/>
</dbReference>
<proteinExistence type="predicted"/>
<dbReference type="Pfam" id="PF23944">
    <property type="entry name" value="DUF7278"/>
    <property type="match status" value="1"/>
</dbReference>
<reference evidence="2 3" key="1">
    <citation type="submission" date="2021-03" db="EMBL/GenBank/DDBJ databases">
        <title>Enterococcal diversity collection.</title>
        <authorList>
            <person name="Gilmore M.S."/>
            <person name="Schwartzman J."/>
            <person name="Van Tyne D."/>
            <person name="Martin M."/>
            <person name="Earl A.M."/>
            <person name="Manson A.L."/>
            <person name="Straub T."/>
            <person name="Salamzade R."/>
            <person name="Saavedra J."/>
            <person name="Lebreton F."/>
            <person name="Prichula J."/>
            <person name="Schaufler K."/>
            <person name="Gaca A."/>
            <person name="Sgardioli B."/>
            <person name="Wagenaar J."/>
            <person name="Strong T."/>
        </authorList>
    </citation>
    <scope>NUCLEOTIDE SEQUENCE [LARGE SCALE GENOMIC DNA]</scope>
    <source>
        <strain evidence="2 3">DIV0869a</strain>
    </source>
</reference>
<comment type="caution">
    <text evidence="2">The sequence shown here is derived from an EMBL/GenBank/DDBJ whole genome shotgun (WGS) entry which is preliminary data.</text>
</comment>
<dbReference type="Proteomes" id="UP000664632">
    <property type="component" value="Unassembled WGS sequence"/>
</dbReference>
<dbReference type="InterPro" id="IPR016187">
    <property type="entry name" value="CTDL_fold"/>
</dbReference>
<gene>
    <name evidence="2" type="ORF">JZO69_07470</name>
</gene>
<name>A0ABS3GY74_9ENTE</name>
<evidence type="ECO:0000259" key="1">
    <source>
        <dbReference type="Pfam" id="PF23944"/>
    </source>
</evidence>
<evidence type="ECO:0000313" key="3">
    <source>
        <dbReference type="Proteomes" id="UP000664632"/>
    </source>
</evidence>
<protein>
    <recommendedName>
        <fullName evidence="1">DUF7278 domain-containing protein</fullName>
    </recommendedName>
</protein>
<dbReference type="InterPro" id="IPR042095">
    <property type="entry name" value="SUMF_sf"/>
</dbReference>
<sequence length="369" mass="43169">MDLFEQVEWANWKNLKDPEKEVLLHQLLMYFVPPTVEVNTIELVNFELYGIKCRTFELELDGELFVFVPGNSEAILGWDLGAEGLRSHELLGFDAECLEKNTFKTTLTNEAIQPNSEWIEEEDVKYDFTSLEGISDYINDHTTNLRKVAIPAMFVQKYALPAGTEFLGILDTVTGTFEGEVEQFVPYETLICEQLFPELTAEESFNWSFPKNLLMKNKVYLEFLPESDYYFVYSHLDFTHEELKRAIKRQGFDLLSEDQWEYAVGGGTRRLFRWGNELLLQENESGRQIKNKMDGANMFGLMIDTEQNRFELTDDRSSVKLMKQLVEKKYLIEKMLPLSTYFHPSHTVSIDQKLQPNEYLYRKVIKVER</sequence>